<keyword evidence="10" id="KW-1185">Reference proteome</keyword>
<keyword evidence="5" id="KW-0472">Membrane</keyword>
<dbReference type="PANTHER" id="PTHR24269:SF16">
    <property type="entry name" value="PROTEIN SLG1"/>
    <property type="match status" value="1"/>
</dbReference>
<feature type="signal peptide" evidence="7">
    <location>
        <begin position="1"/>
        <end position="20"/>
    </location>
</feature>
<evidence type="ECO:0000259" key="8">
    <source>
        <dbReference type="PROSITE" id="PS51212"/>
    </source>
</evidence>
<keyword evidence="6" id="KW-0325">Glycoprotein</keyword>
<dbReference type="EMBL" id="JAVHJM010000001">
    <property type="protein sequence ID" value="KAK6521915.1"/>
    <property type="molecule type" value="Genomic_DNA"/>
</dbReference>
<feature type="domain" description="WSC" evidence="8">
    <location>
        <begin position="181"/>
        <end position="279"/>
    </location>
</feature>
<dbReference type="PROSITE" id="PS51212">
    <property type="entry name" value="WSC"/>
    <property type="match status" value="1"/>
</dbReference>
<dbReference type="Proteomes" id="UP001307849">
    <property type="component" value="Unassembled WGS sequence"/>
</dbReference>
<evidence type="ECO:0000256" key="4">
    <source>
        <dbReference type="ARBA" id="ARBA00022989"/>
    </source>
</evidence>
<proteinExistence type="predicted"/>
<organism evidence="9 10">
    <name type="scientific">Arthrobotrys conoides</name>
    <dbReference type="NCBI Taxonomy" id="74498"/>
    <lineage>
        <taxon>Eukaryota</taxon>
        <taxon>Fungi</taxon>
        <taxon>Dikarya</taxon>
        <taxon>Ascomycota</taxon>
        <taxon>Pezizomycotina</taxon>
        <taxon>Orbiliomycetes</taxon>
        <taxon>Orbiliales</taxon>
        <taxon>Orbiliaceae</taxon>
        <taxon>Arthrobotrys</taxon>
    </lineage>
</organism>
<sequence>MRSTVDIAVGLFAFASVVVAVSEVCSNPNGFAMIENMVAGAITFANTHSVTSSTLVVMTKTAIPIYDFLNGNVHILNGTKLPSRLVLLSARASVLATRLLVEVGKSVGVETTSKAMLARQTGVIPPVEATILAPRGKTAAANTHFPCTKILLTQPISRILMLGLLPRAIFDRLVIPMTQVGLPRVFLSSRKKMLTSSEERVVPFIKENSDSMDLSRCKSRCASLGYAWMMVENGYSCFCGGALRNDARLASAGDCNMPCAGEDSECCGGSWAGIVYYNEDLDSMEPCGAPMTPE</sequence>
<evidence type="ECO:0000313" key="10">
    <source>
        <dbReference type="Proteomes" id="UP001307849"/>
    </source>
</evidence>
<name>A0AAN8NYK3_9PEZI</name>
<feature type="chain" id="PRO_5042929618" description="WSC domain-containing protein" evidence="7">
    <location>
        <begin position="21"/>
        <end position="294"/>
    </location>
</feature>
<dbReference type="AlphaFoldDB" id="A0AAN8NYK3"/>
<evidence type="ECO:0000313" key="9">
    <source>
        <dbReference type="EMBL" id="KAK6521915.1"/>
    </source>
</evidence>
<evidence type="ECO:0000256" key="7">
    <source>
        <dbReference type="SAM" id="SignalP"/>
    </source>
</evidence>
<evidence type="ECO:0000256" key="1">
    <source>
        <dbReference type="ARBA" id="ARBA00004167"/>
    </source>
</evidence>
<dbReference type="InterPro" id="IPR051836">
    <property type="entry name" value="Kremen_rcpt"/>
</dbReference>
<keyword evidence="3 7" id="KW-0732">Signal</keyword>
<gene>
    <name evidence="9" type="ORF">TWF506_002116</name>
</gene>
<dbReference type="Pfam" id="PF01822">
    <property type="entry name" value="WSC"/>
    <property type="match status" value="1"/>
</dbReference>
<dbReference type="GO" id="GO:0005886">
    <property type="term" value="C:plasma membrane"/>
    <property type="evidence" value="ECO:0007669"/>
    <property type="project" value="TreeGrafter"/>
</dbReference>
<evidence type="ECO:0000256" key="5">
    <source>
        <dbReference type="ARBA" id="ARBA00023136"/>
    </source>
</evidence>
<protein>
    <recommendedName>
        <fullName evidence="8">WSC domain-containing protein</fullName>
    </recommendedName>
</protein>
<dbReference type="SMART" id="SM00321">
    <property type="entry name" value="WSC"/>
    <property type="match status" value="1"/>
</dbReference>
<dbReference type="PANTHER" id="PTHR24269">
    <property type="entry name" value="KREMEN PROTEIN"/>
    <property type="match status" value="1"/>
</dbReference>
<keyword evidence="4" id="KW-1133">Transmembrane helix</keyword>
<evidence type="ECO:0000256" key="6">
    <source>
        <dbReference type="ARBA" id="ARBA00023180"/>
    </source>
</evidence>
<comment type="subcellular location">
    <subcellularLocation>
        <location evidence="1">Membrane</location>
        <topology evidence="1">Single-pass membrane protein</topology>
    </subcellularLocation>
</comment>
<evidence type="ECO:0000256" key="3">
    <source>
        <dbReference type="ARBA" id="ARBA00022729"/>
    </source>
</evidence>
<reference evidence="9 10" key="1">
    <citation type="submission" date="2019-10" db="EMBL/GenBank/DDBJ databases">
        <authorList>
            <person name="Palmer J.M."/>
        </authorList>
    </citation>
    <scope>NUCLEOTIDE SEQUENCE [LARGE SCALE GENOMIC DNA]</scope>
    <source>
        <strain evidence="9 10">TWF506</strain>
    </source>
</reference>
<dbReference type="InterPro" id="IPR002889">
    <property type="entry name" value="WSC_carb-bd"/>
</dbReference>
<evidence type="ECO:0000256" key="2">
    <source>
        <dbReference type="ARBA" id="ARBA00022692"/>
    </source>
</evidence>
<keyword evidence="2" id="KW-0812">Transmembrane</keyword>
<comment type="caution">
    <text evidence="9">The sequence shown here is derived from an EMBL/GenBank/DDBJ whole genome shotgun (WGS) entry which is preliminary data.</text>
</comment>
<accession>A0AAN8NYK3</accession>